<dbReference type="HAMAP" id="MF_01445">
    <property type="entry name" value="TsaD"/>
    <property type="match status" value="1"/>
</dbReference>
<dbReference type="GO" id="GO:0061711">
    <property type="term" value="F:tRNA N(6)-L-threonylcarbamoyladenine synthase activity"/>
    <property type="evidence" value="ECO:0007669"/>
    <property type="project" value="UniProtKB-EC"/>
</dbReference>
<evidence type="ECO:0000313" key="12">
    <source>
        <dbReference type="Proteomes" id="UP000070326"/>
    </source>
</evidence>
<dbReference type="GeneID" id="79842914"/>
<feature type="binding site" evidence="8">
    <location>
        <position position="277"/>
    </location>
    <ligand>
        <name>substrate</name>
    </ligand>
</feature>
<feature type="binding site" evidence="8">
    <location>
        <position position="170"/>
    </location>
    <ligand>
        <name>substrate</name>
    </ligand>
</feature>
<keyword evidence="5 8" id="KW-0408">Iron</keyword>
<dbReference type="FunFam" id="3.30.420.40:FF:000012">
    <property type="entry name" value="tRNA N6-adenosine threonylcarbamoyltransferase"/>
    <property type="match status" value="1"/>
</dbReference>
<dbReference type="GO" id="GO:0006508">
    <property type="term" value="P:proteolysis"/>
    <property type="evidence" value="ECO:0007669"/>
    <property type="project" value="UniProtKB-KW"/>
</dbReference>
<dbReference type="Gene3D" id="3.30.420.40">
    <property type="match status" value="2"/>
</dbReference>
<proteinExistence type="inferred from homology"/>
<dbReference type="PATRIC" id="fig|1261.3.peg.1790"/>
<dbReference type="NCBIfam" id="TIGR03723">
    <property type="entry name" value="T6A_TsaD_YgjD"/>
    <property type="match status" value="1"/>
</dbReference>
<dbReference type="PROSITE" id="PS01016">
    <property type="entry name" value="GLYCOPROTEASE"/>
    <property type="match status" value="1"/>
</dbReference>
<feature type="binding site" evidence="8">
    <location>
        <position position="118"/>
    </location>
    <ligand>
        <name>Fe cation</name>
        <dbReference type="ChEBI" id="CHEBI:24875"/>
    </ligand>
</feature>
<evidence type="ECO:0000313" key="11">
    <source>
        <dbReference type="EMBL" id="SUB61658.1"/>
    </source>
</evidence>
<dbReference type="InterPro" id="IPR043129">
    <property type="entry name" value="ATPase_NBD"/>
</dbReference>
<reference evidence="10 12" key="1">
    <citation type="submission" date="2016-02" db="EMBL/GenBank/DDBJ databases">
        <authorList>
            <person name="Wen L."/>
            <person name="He K."/>
            <person name="Yang H."/>
        </authorList>
    </citation>
    <scope>NUCLEOTIDE SEQUENCE [LARGE SCALE GENOMIC DNA]</scope>
    <source>
        <strain evidence="10 12">MJR8628A</strain>
    </source>
</reference>
<evidence type="ECO:0000256" key="6">
    <source>
        <dbReference type="ARBA" id="ARBA00023315"/>
    </source>
</evidence>
<dbReference type="PRINTS" id="PR00789">
    <property type="entry name" value="OSIALOPTASE"/>
</dbReference>
<dbReference type="GO" id="GO:0005737">
    <property type="term" value="C:cytoplasm"/>
    <property type="evidence" value="ECO:0007669"/>
    <property type="project" value="UniProtKB-SubCell"/>
</dbReference>
<evidence type="ECO:0000256" key="5">
    <source>
        <dbReference type="ARBA" id="ARBA00023004"/>
    </source>
</evidence>
<feature type="binding site" evidence="8">
    <location>
        <begin position="137"/>
        <end position="141"/>
    </location>
    <ligand>
        <name>substrate</name>
    </ligand>
</feature>
<evidence type="ECO:0000256" key="2">
    <source>
        <dbReference type="ARBA" id="ARBA00022679"/>
    </source>
</evidence>
<dbReference type="InterPro" id="IPR000905">
    <property type="entry name" value="Gcp-like_dom"/>
</dbReference>
<evidence type="ECO:0000256" key="8">
    <source>
        <dbReference type="HAMAP-Rule" id="MF_01445"/>
    </source>
</evidence>
<protein>
    <recommendedName>
        <fullName evidence="8">tRNA N6-adenosine threonylcarbamoyltransferase</fullName>
        <ecNumber evidence="8">2.3.1.234</ecNumber>
    </recommendedName>
    <alternativeName>
        <fullName evidence="8">N6-L-threonylcarbamoyladenine synthase</fullName>
        <shortName evidence="8">t(6)A synthase</shortName>
    </alternativeName>
    <alternativeName>
        <fullName evidence="8">t(6)A37 threonylcarbamoyladenosine biosynthesis protein TsaD</fullName>
    </alternativeName>
    <alternativeName>
        <fullName evidence="8">tRNA threonylcarbamoyladenosine biosynthesis protein TsaD</fullName>
    </alternativeName>
</protein>
<comment type="subcellular location">
    <subcellularLocation>
        <location evidence="8">Cytoplasm</location>
    </subcellularLocation>
</comment>
<evidence type="ECO:0000313" key="10">
    <source>
        <dbReference type="EMBL" id="KXI11779.1"/>
    </source>
</evidence>
<keyword evidence="2 8" id="KW-0808">Transferase</keyword>
<dbReference type="AlphaFoldDB" id="A0A135YQT7"/>
<dbReference type="InterPro" id="IPR017861">
    <property type="entry name" value="KAE1/TsaD"/>
</dbReference>
<keyword evidence="10" id="KW-0378">Hydrolase</keyword>
<dbReference type="FunFam" id="3.30.420.40:FF:000040">
    <property type="entry name" value="tRNA N6-adenosine threonylcarbamoyltransferase"/>
    <property type="match status" value="1"/>
</dbReference>
<dbReference type="EC" id="2.3.1.234" evidence="8"/>
<sequence>MKDIITLAIESSCDETACAILKNGRQVLANVISTQIDIHKKFGGVVPEVASRKHIENIDIVVEEALEKAGMKFSDISHIAVTYGPGLVGALLVGLSYAKSLAFSLGIPLVGVNHIEGHLSANYIEHEDLVPPFVTLIVSGGHTHLVEVKDYGDYEILGKTKDDASGEAFDKIARAMGLGYPGGPIVDRLAKEGDPNAIDFPRACIHEEGYDFSFSGLKSSVLNYLNSMKMKEKEIVAEDVCASFQAAVVDVLSYKAIKATKDKGYTRLTLSGGVAANSALRDTLKTRAELEGIDLKYPPMVLCTDNAAMIGCAGYYRYINGRRDDMYLNAVPNLKINEG</sequence>
<feature type="binding site" evidence="8">
    <location>
        <position position="114"/>
    </location>
    <ligand>
        <name>Fe cation</name>
        <dbReference type="ChEBI" id="CHEBI:24875"/>
    </ligand>
</feature>
<dbReference type="Proteomes" id="UP000070326">
    <property type="component" value="Unassembled WGS sequence"/>
</dbReference>
<feature type="domain" description="Gcp-like" evidence="9">
    <location>
        <begin position="26"/>
        <end position="311"/>
    </location>
</feature>
<dbReference type="GO" id="GO:0005506">
    <property type="term" value="F:iron ion binding"/>
    <property type="evidence" value="ECO:0007669"/>
    <property type="project" value="UniProtKB-UniRule"/>
</dbReference>
<evidence type="ECO:0000313" key="13">
    <source>
        <dbReference type="Proteomes" id="UP000255101"/>
    </source>
</evidence>
<name>A0A135YQT7_9FIRM</name>
<reference evidence="11 13" key="2">
    <citation type="submission" date="2018-06" db="EMBL/GenBank/DDBJ databases">
        <authorList>
            <consortium name="Pathogen Informatics"/>
            <person name="Doyle S."/>
        </authorList>
    </citation>
    <scope>NUCLEOTIDE SEQUENCE [LARGE SCALE GENOMIC DNA]</scope>
    <source>
        <strain evidence="11 13">NCTC11460</strain>
    </source>
</reference>
<feature type="binding site" evidence="8">
    <location>
        <position position="183"/>
    </location>
    <ligand>
        <name>substrate</name>
    </ligand>
</feature>
<dbReference type="PANTHER" id="PTHR11735">
    <property type="entry name" value="TRNA N6-ADENOSINE THREONYLCARBAMOYLTRANSFERASE"/>
    <property type="match status" value="1"/>
</dbReference>
<keyword evidence="3 8" id="KW-0819">tRNA processing</keyword>
<evidence type="ECO:0000256" key="1">
    <source>
        <dbReference type="ARBA" id="ARBA00022490"/>
    </source>
</evidence>
<dbReference type="InterPro" id="IPR017860">
    <property type="entry name" value="Peptidase_M22_CS"/>
</dbReference>
<keyword evidence="10" id="KW-0645">Protease</keyword>
<dbReference type="EMBL" id="UGTB01000004">
    <property type="protein sequence ID" value="SUB61658.1"/>
    <property type="molecule type" value="Genomic_DNA"/>
</dbReference>
<dbReference type="InterPro" id="IPR022450">
    <property type="entry name" value="TsaD"/>
</dbReference>
<dbReference type="RefSeq" id="WP_002845766.1">
    <property type="nucleotide sequence ID" value="NZ_CAMPYD010000004.1"/>
</dbReference>
<evidence type="ECO:0000256" key="4">
    <source>
        <dbReference type="ARBA" id="ARBA00022723"/>
    </source>
</evidence>
<organism evidence="10 12">
    <name type="scientific">Peptostreptococcus anaerobius</name>
    <dbReference type="NCBI Taxonomy" id="1261"/>
    <lineage>
        <taxon>Bacteria</taxon>
        <taxon>Bacillati</taxon>
        <taxon>Bacillota</taxon>
        <taxon>Clostridia</taxon>
        <taxon>Peptostreptococcales</taxon>
        <taxon>Peptostreptococcaceae</taxon>
        <taxon>Peptostreptococcus</taxon>
    </lineage>
</organism>
<dbReference type="NCBIfam" id="TIGR00329">
    <property type="entry name" value="gcp_kae1"/>
    <property type="match status" value="1"/>
</dbReference>
<keyword evidence="4 8" id="KW-0479">Metal-binding</keyword>
<keyword evidence="1 8" id="KW-0963">Cytoplasm</keyword>
<dbReference type="CDD" id="cd24133">
    <property type="entry name" value="ASKHA_NBD_TsaD_bac"/>
    <property type="match status" value="1"/>
</dbReference>
<dbReference type="Pfam" id="PF00814">
    <property type="entry name" value="TsaD"/>
    <property type="match status" value="1"/>
</dbReference>
<dbReference type="SUPFAM" id="SSF53067">
    <property type="entry name" value="Actin-like ATPase domain"/>
    <property type="match status" value="2"/>
</dbReference>
<evidence type="ECO:0000259" key="9">
    <source>
        <dbReference type="Pfam" id="PF00814"/>
    </source>
</evidence>
<dbReference type="EMBL" id="LSQZ01000064">
    <property type="protein sequence ID" value="KXI11779.1"/>
    <property type="molecule type" value="Genomic_DNA"/>
</dbReference>
<feature type="binding site" evidence="8">
    <location>
        <position position="305"/>
    </location>
    <ligand>
        <name>Fe cation</name>
        <dbReference type="ChEBI" id="CHEBI:24875"/>
    </ligand>
</feature>
<comment type="catalytic activity">
    <reaction evidence="7 8">
        <text>L-threonylcarbamoyladenylate + adenosine(37) in tRNA = N(6)-L-threonylcarbamoyladenosine(37) in tRNA + AMP + H(+)</text>
        <dbReference type="Rhea" id="RHEA:37059"/>
        <dbReference type="Rhea" id="RHEA-COMP:10162"/>
        <dbReference type="Rhea" id="RHEA-COMP:10163"/>
        <dbReference type="ChEBI" id="CHEBI:15378"/>
        <dbReference type="ChEBI" id="CHEBI:73682"/>
        <dbReference type="ChEBI" id="CHEBI:74411"/>
        <dbReference type="ChEBI" id="CHEBI:74418"/>
        <dbReference type="ChEBI" id="CHEBI:456215"/>
        <dbReference type="EC" id="2.3.1.234"/>
    </reaction>
</comment>
<comment type="similarity">
    <text evidence="8">Belongs to the KAE1 / TsaD family.</text>
</comment>
<dbReference type="Proteomes" id="UP000255101">
    <property type="component" value="Unassembled WGS sequence"/>
</dbReference>
<dbReference type="GO" id="GO:0002949">
    <property type="term" value="P:tRNA threonylcarbamoyladenosine modification"/>
    <property type="evidence" value="ECO:0007669"/>
    <property type="project" value="UniProtKB-UniRule"/>
</dbReference>
<feature type="binding site" evidence="8">
    <location>
        <position position="187"/>
    </location>
    <ligand>
        <name>substrate</name>
    </ligand>
</feature>
<dbReference type="STRING" id="1261.HMPREF3195_01272"/>
<evidence type="ECO:0000256" key="7">
    <source>
        <dbReference type="ARBA" id="ARBA00048117"/>
    </source>
</evidence>
<dbReference type="eggNOG" id="COG0533">
    <property type="taxonomic scope" value="Bacteria"/>
</dbReference>
<gene>
    <name evidence="11" type="primary">gcp</name>
    <name evidence="8" type="synonym">tsaD</name>
    <name evidence="10" type="ORF">HMPREF3195_01272</name>
    <name evidence="11" type="ORF">NCTC11460_01602</name>
</gene>
<dbReference type="GO" id="GO:0008233">
    <property type="term" value="F:peptidase activity"/>
    <property type="evidence" value="ECO:0007669"/>
    <property type="project" value="UniProtKB-KW"/>
</dbReference>
<evidence type="ECO:0000256" key="3">
    <source>
        <dbReference type="ARBA" id="ARBA00022694"/>
    </source>
</evidence>
<accession>A0A135YQT7</accession>
<comment type="function">
    <text evidence="8">Required for the formation of a threonylcarbamoyl group on adenosine at position 37 (t(6)A37) in tRNAs that read codons beginning with adenine. Is involved in the transfer of the threonylcarbamoyl moiety of threonylcarbamoyl-AMP (TC-AMP) to the N6 group of A37, together with TsaE and TsaB. TsaD likely plays a direct catalytic role in this reaction.</text>
</comment>
<comment type="cofactor">
    <cofactor evidence="8">
        <name>Fe(2+)</name>
        <dbReference type="ChEBI" id="CHEBI:29033"/>
    </cofactor>
    <text evidence="8">Binds 1 Fe(2+) ion per subunit.</text>
</comment>
<dbReference type="PANTHER" id="PTHR11735:SF6">
    <property type="entry name" value="TRNA N6-ADENOSINE THREONYLCARBAMOYLTRANSFERASE, MITOCHONDRIAL"/>
    <property type="match status" value="1"/>
</dbReference>
<keyword evidence="6 8" id="KW-0012">Acyltransferase</keyword>